<proteinExistence type="predicted"/>
<sequence length="114" mass="13217">MYIALLFTTKSTVETVRFLLRKGVNNVLRQEFNSDPIGAFFGKLRAMCWGNAALDARAVTTAFTHIVKKRRYRQKSRIFATKTLKKRWCLPEDVIGELEALREHRRKPPTSVAY</sequence>
<evidence type="ECO:0000313" key="2">
    <source>
        <dbReference type="Proteomes" id="UP000821845"/>
    </source>
</evidence>
<dbReference type="EMBL" id="CM023485">
    <property type="protein sequence ID" value="KAH6931349.1"/>
    <property type="molecule type" value="Genomic_DNA"/>
</dbReference>
<name>A0ACB7SBP5_HYAAI</name>
<dbReference type="Proteomes" id="UP000821845">
    <property type="component" value="Chromosome 5"/>
</dbReference>
<protein>
    <submittedName>
        <fullName evidence="1">Uncharacterized protein</fullName>
    </submittedName>
</protein>
<keyword evidence="2" id="KW-1185">Reference proteome</keyword>
<evidence type="ECO:0000313" key="1">
    <source>
        <dbReference type="EMBL" id="KAH6931349.1"/>
    </source>
</evidence>
<reference evidence="1" key="1">
    <citation type="submission" date="2020-05" db="EMBL/GenBank/DDBJ databases">
        <title>Large-scale comparative analyses of tick genomes elucidate their genetic diversity and vector capacities.</title>
        <authorList>
            <person name="Jia N."/>
            <person name="Wang J."/>
            <person name="Shi W."/>
            <person name="Du L."/>
            <person name="Sun Y."/>
            <person name="Zhan W."/>
            <person name="Jiang J."/>
            <person name="Wang Q."/>
            <person name="Zhang B."/>
            <person name="Ji P."/>
            <person name="Sakyi L.B."/>
            <person name="Cui X."/>
            <person name="Yuan T."/>
            <person name="Jiang B."/>
            <person name="Yang W."/>
            <person name="Lam T.T.-Y."/>
            <person name="Chang Q."/>
            <person name="Ding S."/>
            <person name="Wang X."/>
            <person name="Zhu J."/>
            <person name="Ruan X."/>
            <person name="Zhao L."/>
            <person name="Wei J."/>
            <person name="Que T."/>
            <person name="Du C."/>
            <person name="Cheng J."/>
            <person name="Dai P."/>
            <person name="Han X."/>
            <person name="Huang E."/>
            <person name="Gao Y."/>
            <person name="Liu J."/>
            <person name="Shao H."/>
            <person name="Ye R."/>
            <person name="Li L."/>
            <person name="Wei W."/>
            <person name="Wang X."/>
            <person name="Wang C."/>
            <person name="Yang T."/>
            <person name="Huo Q."/>
            <person name="Li W."/>
            <person name="Guo W."/>
            <person name="Chen H."/>
            <person name="Zhou L."/>
            <person name="Ni X."/>
            <person name="Tian J."/>
            <person name="Zhou Y."/>
            <person name="Sheng Y."/>
            <person name="Liu T."/>
            <person name="Pan Y."/>
            <person name="Xia L."/>
            <person name="Li J."/>
            <person name="Zhao F."/>
            <person name="Cao W."/>
        </authorList>
    </citation>
    <scope>NUCLEOTIDE SEQUENCE</scope>
    <source>
        <strain evidence="1">Hyas-2018</strain>
    </source>
</reference>
<gene>
    <name evidence="1" type="ORF">HPB50_023914</name>
</gene>
<comment type="caution">
    <text evidence="1">The sequence shown here is derived from an EMBL/GenBank/DDBJ whole genome shotgun (WGS) entry which is preliminary data.</text>
</comment>
<organism evidence="1 2">
    <name type="scientific">Hyalomma asiaticum</name>
    <name type="common">Tick</name>
    <dbReference type="NCBI Taxonomy" id="266040"/>
    <lineage>
        <taxon>Eukaryota</taxon>
        <taxon>Metazoa</taxon>
        <taxon>Ecdysozoa</taxon>
        <taxon>Arthropoda</taxon>
        <taxon>Chelicerata</taxon>
        <taxon>Arachnida</taxon>
        <taxon>Acari</taxon>
        <taxon>Parasitiformes</taxon>
        <taxon>Ixodida</taxon>
        <taxon>Ixodoidea</taxon>
        <taxon>Ixodidae</taxon>
        <taxon>Hyalomminae</taxon>
        <taxon>Hyalomma</taxon>
    </lineage>
</organism>
<accession>A0ACB7SBP5</accession>